<dbReference type="Pfam" id="PF06911">
    <property type="entry name" value="Senescence"/>
    <property type="match status" value="1"/>
</dbReference>
<dbReference type="PANTHER" id="PTHR21068:SF43">
    <property type="entry name" value="SPARTIN"/>
    <property type="match status" value="1"/>
</dbReference>
<protein>
    <recommendedName>
        <fullName evidence="2">Senescence domain-containing protein</fullName>
    </recommendedName>
</protein>
<keyword evidence="4" id="KW-1185">Reference proteome</keyword>
<evidence type="ECO:0000313" key="4">
    <source>
        <dbReference type="Proteomes" id="UP001176517"/>
    </source>
</evidence>
<organism evidence="3 4">
    <name type="scientific">Tilletia horrida</name>
    <dbReference type="NCBI Taxonomy" id="155126"/>
    <lineage>
        <taxon>Eukaryota</taxon>
        <taxon>Fungi</taxon>
        <taxon>Dikarya</taxon>
        <taxon>Basidiomycota</taxon>
        <taxon>Ustilaginomycotina</taxon>
        <taxon>Exobasidiomycetes</taxon>
        <taxon>Tilletiales</taxon>
        <taxon>Tilletiaceae</taxon>
        <taxon>Tilletia</taxon>
    </lineage>
</organism>
<feature type="compositionally biased region" description="Pro residues" evidence="1">
    <location>
        <begin position="545"/>
        <end position="555"/>
    </location>
</feature>
<gene>
    <name evidence="3" type="ORF">OC846_002671</name>
</gene>
<feature type="region of interest" description="Disordered" evidence="1">
    <location>
        <begin position="525"/>
        <end position="555"/>
    </location>
</feature>
<dbReference type="EMBL" id="JAPDMZ010000055">
    <property type="protein sequence ID" value="KAK0553055.1"/>
    <property type="molecule type" value="Genomic_DNA"/>
</dbReference>
<feature type="domain" description="Senescence" evidence="2">
    <location>
        <begin position="273"/>
        <end position="507"/>
    </location>
</feature>
<evidence type="ECO:0000256" key="1">
    <source>
        <dbReference type="SAM" id="MobiDB-lite"/>
    </source>
</evidence>
<reference evidence="3" key="1">
    <citation type="journal article" date="2023" name="PhytoFront">
        <title>Draft Genome Resources of Seven Strains of Tilletia horrida, Causal Agent of Kernel Smut of Rice.</title>
        <authorList>
            <person name="Khanal S."/>
            <person name="Antony Babu S."/>
            <person name="Zhou X.G."/>
        </authorList>
    </citation>
    <scope>NUCLEOTIDE SEQUENCE</scope>
    <source>
        <strain evidence="3">TX6</strain>
    </source>
</reference>
<dbReference type="PANTHER" id="PTHR21068">
    <property type="entry name" value="SPARTIN"/>
    <property type="match status" value="1"/>
</dbReference>
<feature type="region of interest" description="Disordered" evidence="1">
    <location>
        <begin position="338"/>
        <end position="377"/>
    </location>
</feature>
<dbReference type="AlphaFoldDB" id="A0AAN6JUQ1"/>
<name>A0AAN6JUQ1_9BASI</name>
<accession>A0AAN6JUQ1</accession>
<dbReference type="InterPro" id="IPR009686">
    <property type="entry name" value="Senescence/spartin_C"/>
</dbReference>
<comment type="caution">
    <text evidence="3">The sequence shown here is derived from an EMBL/GenBank/DDBJ whole genome shotgun (WGS) entry which is preliminary data.</text>
</comment>
<dbReference type="InterPro" id="IPR045036">
    <property type="entry name" value="Spartin-like"/>
</dbReference>
<proteinExistence type="predicted"/>
<dbReference type="GO" id="GO:0005886">
    <property type="term" value="C:plasma membrane"/>
    <property type="evidence" value="ECO:0007669"/>
    <property type="project" value="TreeGrafter"/>
</dbReference>
<dbReference type="GO" id="GO:0051301">
    <property type="term" value="P:cell division"/>
    <property type="evidence" value="ECO:0007669"/>
    <property type="project" value="TreeGrafter"/>
</dbReference>
<evidence type="ECO:0000259" key="2">
    <source>
        <dbReference type="Pfam" id="PF06911"/>
    </source>
</evidence>
<dbReference type="Proteomes" id="UP001176517">
    <property type="component" value="Unassembled WGS sequence"/>
</dbReference>
<feature type="compositionally biased region" description="Polar residues" evidence="1">
    <location>
        <begin position="364"/>
        <end position="373"/>
    </location>
</feature>
<feature type="compositionally biased region" description="Polar residues" evidence="1">
    <location>
        <begin position="338"/>
        <end position="353"/>
    </location>
</feature>
<sequence>MTGINTPGGPRGVELLNIDGVELWEAQPASRSPQAALDTTPTLTNSIAQGSLTVLLVTIDVEDPSHTSSANADVWLVLNIHNPSAGSDRPFPVLATQRVVPVRIGASNSYRFLTPPHQSSTSSSPSSDVVLKLPPARAQLGPDQKTPFELDPGAEAYLEDILAQYCAFEQPSDAFTETSSISLPPPSTAPSLPPRGGQGEIELFDEHGNLFGHLEGTIQEDPSLKKDALTSSRGLDAKNPVLIDFDTDGSSGPRVSPLDAAAAAEQEQDGNTDWLIRSAQVIGRGLVKGSVFLGSKMTSAADAYIEKNPSKRAATIGPHQATAATEKDVPISFTGSETDAASLRSNTLDTTPSGAKASAPERYATTQTGQASRSHGLHKFTSQAVSISHTTTSAILSVASSVGDRVGKATGIQRQSKPDGTLGPAPKGVRGFLNRGIIAASSLLDSLEQAGETLLTDGGTAASRVIGHKYGADAERRTGNVALAGRNLYLVYKDLAGVRRRCLIRTVVGSSLKARTPSGEVVEIKLDGKTPVAPSSASGKARADGPPPPPFSEKP</sequence>
<feature type="region of interest" description="Disordered" evidence="1">
    <location>
        <begin position="111"/>
        <end position="130"/>
    </location>
</feature>
<evidence type="ECO:0000313" key="3">
    <source>
        <dbReference type="EMBL" id="KAK0553055.1"/>
    </source>
</evidence>